<evidence type="ECO:0000256" key="7">
    <source>
        <dbReference type="ARBA" id="ARBA00022679"/>
    </source>
</evidence>
<accession>A0A2M7R631</accession>
<proteinExistence type="inferred from homology"/>
<evidence type="ECO:0000256" key="9">
    <source>
        <dbReference type="ARBA" id="ARBA00030757"/>
    </source>
</evidence>
<evidence type="ECO:0000313" key="13">
    <source>
        <dbReference type="EMBL" id="PIY88424.1"/>
    </source>
</evidence>
<evidence type="ECO:0000256" key="4">
    <source>
        <dbReference type="ARBA" id="ARBA00013346"/>
    </source>
</evidence>
<evidence type="ECO:0000256" key="11">
    <source>
        <dbReference type="ARBA" id="ARBA00031350"/>
    </source>
</evidence>
<evidence type="ECO:0000256" key="10">
    <source>
        <dbReference type="ARBA" id="ARBA00031323"/>
    </source>
</evidence>
<evidence type="ECO:0000256" key="12">
    <source>
        <dbReference type="SAM" id="MobiDB-lite"/>
    </source>
</evidence>
<feature type="region of interest" description="Disordered" evidence="12">
    <location>
        <begin position="107"/>
        <end position="129"/>
    </location>
</feature>
<dbReference type="Gene3D" id="3.40.50.150">
    <property type="entry name" value="Vaccinia Virus protein VP39"/>
    <property type="match status" value="1"/>
</dbReference>
<keyword evidence="7 13" id="KW-0808">Transferase</keyword>
<comment type="caution">
    <text evidence="13">The sequence shown here is derived from an EMBL/GenBank/DDBJ whole genome shotgun (WGS) entry which is preliminary data.</text>
</comment>
<dbReference type="InterPro" id="IPR000682">
    <property type="entry name" value="PCMT"/>
</dbReference>
<dbReference type="GO" id="GO:0005737">
    <property type="term" value="C:cytoplasm"/>
    <property type="evidence" value="ECO:0007669"/>
    <property type="project" value="UniProtKB-SubCell"/>
</dbReference>
<reference evidence="14" key="1">
    <citation type="submission" date="2017-09" db="EMBL/GenBank/DDBJ databases">
        <title>Depth-based differentiation of microbial function through sediment-hosted aquifers and enrichment of novel symbionts in the deep terrestrial subsurface.</title>
        <authorList>
            <person name="Probst A.J."/>
            <person name="Ladd B."/>
            <person name="Jarett J.K."/>
            <person name="Geller-Mcgrath D.E."/>
            <person name="Sieber C.M.K."/>
            <person name="Emerson J.B."/>
            <person name="Anantharaman K."/>
            <person name="Thomas B.C."/>
            <person name="Malmstrom R."/>
            <person name="Stieglmeier M."/>
            <person name="Klingl A."/>
            <person name="Woyke T."/>
            <person name="Ryan C.M."/>
            <person name="Banfield J.F."/>
        </authorList>
    </citation>
    <scope>NUCLEOTIDE SEQUENCE [LARGE SCALE GENOMIC DNA]</scope>
</reference>
<dbReference type="GO" id="GO:0004719">
    <property type="term" value="F:protein-L-isoaspartate (D-aspartate) O-methyltransferase activity"/>
    <property type="evidence" value="ECO:0007669"/>
    <property type="project" value="UniProtKB-EC"/>
</dbReference>
<dbReference type="SUPFAM" id="SSF53335">
    <property type="entry name" value="S-adenosyl-L-methionine-dependent methyltransferases"/>
    <property type="match status" value="1"/>
</dbReference>
<dbReference type="GO" id="GO:0032259">
    <property type="term" value="P:methylation"/>
    <property type="evidence" value="ECO:0007669"/>
    <property type="project" value="UniProtKB-KW"/>
</dbReference>
<dbReference type="AlphaFoldDB" id="A0A2M7R631"/>
<name>A0A2M7R631_9BACT</name>
<evidence type="ECO:0000313" key="14">
    <source>
        <dbReference type="Proteomes" id="UP000230767"/>
    </source>
</evidence>
<keyword evidence="6 13" id="KW-0489">Methyltransferase</keyword>
<dbReference type="InterPro" id="IPR029063">
    <property type="entry name" value="SAM-dependent_MTases_sf"/>
</dbReference>
<dbReference type="EMBL" id="PFLW01000093">
    <property type="protein sequence ID" value="PIY88424.1"/>
    <property type="molecule type" value="Genomic_DNA"/>
</dbReference>
<dbReference type="CDD" id="cd02440">
    <property type="entry name" value="AdoMet_MTases"/>
    <property type="match status" value="1"/>
</dbReference>
<feature type="compositionally biased region" description="Low complexity" evidence="12">
    <location>
        <begin position="107"/>
        <end position="119"/>
    </location>
</feature>
<dbReference type="PANTHER" id="PTHR11579:SF0">
    <property type="entry name" value="PROTEIN-L-ISOASPARTATE(D-ASPARTATE) O-METHYLTRANSFERASE"/>
    <property type="match status" value="1"/>
</dbReference>
<dbReference type="PANTHER" id="PTHR11579">
    <property type="entry name" value="PROTEIN-L-ISOASPARTATE O-METHYLTRANSFERASE"/>
    <property type="match status" value="1"/>
</dbReference>
<keyword evidence="5" id="KW-0963">Cytoplasm</keyword>
<evidence type="ECO:0000256" key="8">
    <source>
        <dbReference type="ARBA" id="ARBA00022691"/>
    </source>
</evidence>
<evidence type="ECO:0000256" key="2">
    <source>
        <dbReference type="ARBA" id="ARBA00005369"/>
    </source>
</evidence>
<protein>
    <recommendedName>
        <fullName evidence="4">Protein-L-isoaspartate O-methyltransferase</fullName>
        <ecNumber evidence="3">2.1.1.77</ecNumber>
    </recommendedName>
    <alternativeName>
        <fullName evidence="11">L-isoaspartyl protein carboxyl methyltransferase</fullName>
    </alternativeName>
    <alternativeName>
        <fullName evidence="9">Protein L-isoaspartyl methyltransferase</fullName>
    </alternativeName>
    <alternativeName>
        <fullName evidence="10">Protein-beta-aspartate methyltransferase</fullName>
    </alternativeName>
</protein>
<dbReference type="Pfam" id="PF01135">
    <property type="entry name" value="PCMT"/>
    <property type="match status" value="2"/>
</dbReference>
<gene>
    <name evidence="13" type="ORF">COY73_03940</name>
</gene>
<sequence length="245" mass="26837">MLLIDSLIKEGWLKTPRIIEAFQKIKRVDFMPARLSFAGQNFGGPEEIKNLAELNEALPIGYGQTISQPLVVAFMLEELSPQAGEKVLDIGSGSGWTSALLGEIVSGRESSPRSGNSSPRSKEAASLSARAELPKGKVIAIELVPELKEFGEKNVGKYNFIEKGIVKFVCADGSKGYKKEAPFDKILCSAAIQDKVPQPWKKQLKVGGRIVTPIGSSIWKLIKKSENEFEEIEYPGFAFVPLVEK</sequence>
<evidence type="ECO:0000256" key="6">
    <source>
        <dbReference type="ARBA" id="ARBA00022603"/>
    </source>
</evidence>
<comment type="subcellular location">
    <subcellularLocation>
        <location evidence="1">Cytoplasm</location>
    </subcellularLocation>
</comment>
<evidence type="ECO:0000256" key="5">
    <source>
        <dbReference type="ARBA" id="ARBA00022490"/>
    </source>
</evidence>
<dbReference type="Proteomes" id="UP000230767">
    <property type="component" value="Unassembled WGS sequence"/>
</dbReference>
<evidence type="ECO:0000256" key="1">
    <source>
        <dbReference type="ARBA" id="ARBA00004496"/>
    </source>
</evidence>
<keyword evidence="8" id="KW-0949">S-adenosyl-L-methionine</keyword>
<comment type="similarity">
    <text evidence="2">Belongs to the methyltransferase superfamily. L-isoaspartyl/D-aspartyl protein methyltransferase family.</text>
</comment>
<organism evidence="13 14">
    <name type="scientific">Candidatus Nealsonbacteria bacterium CG_4_10_14_0_8_um_filter_37_14</name>
    <dbReference type="NCBI Taxonomy" id="1974684"/>
    <lineage>
        <taxon>Bacteria</taxon>
        <taxon>Candidatus Nealsoniibacteriota</taxon>
    </lineage>
</organism>
<dbReference type="PROSITE" id="PS01279">
    <property type="entry name" value="PCMT"/>
    <property type="match status" value="1"/>
</dbReference>
<dbReference type="EC" id="2.1.1.77" evidence="3"/>
<evidence type="ECO:0000256" key="3">
    <source>
        <dbReference type="ARBA" id="ARBA00011890"/>
    </source>
</evidence>